<protein>
    <submittedName>
        <fullName evidence="1">Uncharacterized protein</fullName>
    </submittedName>
</protein>
<accession>A0A2U1CFR0</accession>
<organism evidence="1 2">
    <name type="scientific">Intestinimonas butyriciproducens</name>
    <dbReference type="NCBI Taxonomy" id="1297617"/>
    <lineage>
        <taxon>Bacteria</taxon>
        <taxon>Bacillati</taxon>
        <taxon>Bacillota</taxon>
        <taxon>Clostridia</taxon>
        <taxon>Eubacteriales</taxon>
        <taxon>Intestinimonas</taxon>
    </lineage>
</organism>
<comment type="caution">
    <text evidence="1">The sequence shown here is derived from an EMBL/GenBank/DDBJ whole genome shotgun (WGS) entry which is preliminary data.</text>
</comment>
<dbReference type="Proteomes" id="UP000245778">
    <property type="component" value="Unassembled WGS sequence"/>
</dbReference>
<proteinExistence type="predicted"/>
<dbReference type="GeneID" id="93230744"/>
<dbReference type="RefSeq" id="WP_165366523.1">
    <property type="nucleotide sequence ID" value="NZ_CP011524.1"/>
</dbReference>
<evidence type="ECO:0000313" key="1">
    <source>
        <dbReference type="EMBL" id="PVY59742.1"/>
    </source>
</evidence>
<evidence type="ECO:0000313" key="2">
    <source>
        <dbReference type="Proteomes" id="UP000245778"/>
    </source>
</evidence>
<dbReference type="EMBL" id="QEKK01000001">
    <property type="protein sequence ID" value="PVY59742.1"/>
    <property type="molecule type" value="Genomic_DNA"/>
</dbReference>
<reference evidence="1 2" key="1">
    <citation type="submission" date="2018-04" db="EMBL/GenBank/DDBJ databases">
        <title>Genomic Encyclopedia of Type Strains, Phase IV (KMG-IV): sequencing the most valuable type-strain genomes for metagenomic binning, comparative biology and taxonomic classification.</title>
        <authorList>
            <person name="Goeker M."/>
        </authorList>
    </citation>
    <scope>NUCLEOTIDE SEQUENCE [LARGE SCALE GENOMIC DNA]</scope>
    <source>
        <strain evidence="1 2">DSM 26588</strain>
    </source>
</reference>
<name>A0A2U1CFR0_9FIRM</name>
<sequence length="50" mass="5556">MTVQNVNIDYCGIITLLKNLVQIGKCTEKEAQKIASYLSVQDGVEIILFP</sequence>
<gene>
    <name evidence="1" type="ORF">C7373_101256</name>
</gene>
<dbReference type="AlphaFoldDB" id="A0A2U1CFR0"/>